<reference evidence="1" key="1">
    <citation type="journal article" date="2014" name="Front. Microbiol.">
        <title>High frequency of phylogenetically diverse reductive dehalogenase-homologous genes in deep subseafloor sedimentary metagenomes.</title>
        <authorList>
            <person name="Kawai M."/>
            <person name="Futagami T."/>
            <person name="Toyoda A."/>
            <person name="Takaki Y."/>
            <person name="Nishi S."/>
            <person name="Hori S."/>
            <person name="Arai W."/>
            <person name="Tsubouchi T."/>
            <person name="Morono Y."/>
            <person name="Uchiyama I."/>
            <person name="Ito T."/>
            <person name="Fujiyama A."/>
            <person name="Inagaki F."/>
            <person name="Takami H."/>
        </authorList>
    </citation>
    <scope>NUCLEOTIDE SEQUENCE</scope>
    <source>
        <strain evidence="1">Expedition CK06-06</strain>
    </source>
</reference>
<dbReference type="AlphaFoldDB" id="X1RNI3"/>
<dbReference type="EMBL" id="BARV01045402">
    <property type="protein sequence ID" value="GAI68511.1"/>
    <property type="molecule type" value="Genomic_DNA"/>
</dbReference>
<feature type="non-terminal residue" evidence="1">
    <location>
        <position position="1"/>
    </location>
</feature>
<feature type="non-terminal residue" evidence="1">
    <location>
        <position position="56"/>
    </location>
</feature>
<protein>
    <submittedName>
        <fullName evidence="1">Uncharacterized protein</fullName>
    </submittedName>
</protein>
<evidence type="ECO:0000313" key="1">
    <source>
        <dbReference type="EMBL" id="GAI68511.1"/>
    </source>
</evidence>
<name>X1RNI3_9ZZZZ</name>
<accession>X1RNI3</accession>
<sequence>DAIEIFDKFYDWLLEYQEITGNRISKGLPLVWMAHFLTIQGYLSLAKRFLMLTLIE</sequence>
<comment type="caution">
    <text evidence="1">The sequence shown here is derived from an EMBL/GenBank/DDBJ whole genome shotgun (WGS) entry which is preliminary data.</text>
</comment>
<organism evidence="1">
    <name type="scientific">marine sediment metagenome</name>
    <dbReference type="NCBI Taxonomy" id="412755"/>
    <lineage>
        <taxon>unclassified sequences</taxon>
        <taxon>metagenomes</taxon>
        <taxon>ecological metagenomes</taxon>
    </lineage>
</organism>
<gene>
    <name evidence="1" type="ORF">S06H3_66530</name>
</gene>
<proteinExistence type="predicted"/>